<keyword evidence="1" id="KW-0472">Membrane</keyword>
<organism evidence="2 3">
    <name type="scientific">Spirosoma fluviale</name>
    <dbReference type="NCBI Taxonomy" id="1597977"/>
    <lineage>
        <taxon>Bacteria</taxon>
        <taxon>Pseudomonadati</taxon>
        <taxon>Bacteroidota</taxon>
        <taxon>Cytophagia</taxon>
        <taxon>Cytophagales</taxon>
        <taxon>Cytophagaceae</taxon>
        <taxon>Spirosoma</taxon>
    </lineage>
</organism>
<evidence type="ECO:0000313" key="2">
    <source>
        <dbReference type="EMBL" id="SOD89763.1"/>
    </source>
</evidence>
<sequence length="234" mass="26762">MLTSAQQSTLDYHLRETNLLTNEELIQELTDHFTTALLDRMAQGMTFATALTATQEAFGGRKGLQKMERQYNRVTFRHYDERWYQAVRTQFQKPLLWRQTVPVCAVLILLSFVGYAPDSANGVELDSDFYAGFATGTIMGFFVLIMGLVWPYLKTVFRYGIHNVPTEALYLITRHSVLLPVIYGIGVTGFLGILPLIPYPTQPLLIFLYLVAIGLYMRTGNIMYESLYEIHPNR</sequence>
<protein>
    <submittedName>
        <fullName evidence="2">Uncharacterized protein</fullName>
    </submittedName>
</protein>
<dbReference type="OrthoDB" id="949201at2"/>
<name>A0A286G2R2_9BACT</name>
<keyword evidence="3" id="KW-1185">Reference proteome</keyword>
<dbReference type="Proteomes" id="UP000219452">
    <property type="component" value="Unassembled WGS sequence"/>
</dbReference>
<dbReference type="RefSeq" id="WP_097126759.1">
    <property type="nucleotide sequence ID" value="NZ_OCNH01000002.1"/>
</dbReference>
<evidence type="ECO:0000313" key="3">
    <source>
        <dbReference type="Proteomes" id="UP000219452"/>
    </source>
</evidence>
<feature type="transmembrane region" description="Helical" evidence="1">
    <location>
        <begin position="95"/>
        <end position="117"/>
    </location>
</feature>
<keyword evidence="1" id="KW-0812">Transmembrane</keyword>
<evidence type="ECO:0000256" key="1">
    <source>
        <dbReference type="SAM" id="Phobius"/>
    </source>
</evidence>
<feature type="transmembrane region" description="Helical" evidence="1">
    <location>
        <begin position="177"/>
        <end position="198"/>
    </location>
</feature>
<accession>A0A286G2R2</accession>
<reference evidence="3" key="1">
    <citation type="submission" date="2017-09" db="EMBL/GenBank/DDBJ databases">
        <authorList>
            <person name="Varghese N."/>
            <person name="Submissions S."/>
        </authorList>
    </citation>
    <scope>NUCLEOTIDE SEQUENCE [LARGE SCALE GENOMIC DNA]</scope>
    <source>
        <strain evidence="3">DSM 29961</strain>
    </source>
</reference>
<proteinExistence type="predicted"/>
<feature type="transmembrane region" description="Helical" evidence="1">
    <location>
        <begin position="204"/>
        <end position="224"/>
    </location>
</feature>
<feature type="transmembrane region" description="Helical" evidence="1">
    <location>
        <begin position="129"/>
        <end position="153"/>
    </location>
</feature>
<keyword evidence="1" id="KW-1133">Transmembrane helix</keyword>
<dbReference type="AlphaFoldDB" id="A0A286G2R2"/>
<gene>
    <name evidence="2" type="ORF">SAMN06269250_3183</name>
</gene>
<dbReference type="EMBL" id="OCNH01000002">
    <property type="protein sequence ID" value="SOD89763.1"/>
    <property type="molecule type" value="Genomic_DNA"/>
</dbReference>